<name>A0A0A9B7T4_ARUDO</name>
<organism evidence="1">
    <name type="scientific">Arundo donax</name>
    <name type="common">Giant reed</name>
    <name type="synonym">Donax arundinaceus</name>
    <dbReference type="NCBI Taxonomy" id="35708"/>
    <lineage>
        <taxon>Eukaryota</taxon>
        <taxon>Viridiplantae</taxon>
        <taxon>Streptophyta</taxon>
        <taxon>Embryophyta</taxon>
        <taxon>Tracheophyta</taxon>
        <taxon>Spermatophyta</taxon>
        <taxon>Magnoliopsida</taxon>
        <taxon>Liliopsida</taxon>
        <taxon>Poales</taxon>
        <taxon>Poaceae</taxon>
        <taxon>PACMAD clade</taxon>
        <taxon>Arundinoideae</taxon>
        <taxon>Arundineae</taxon>
        <taxon>Arundo</taxon>
    </lineage>
</organism>
<reference evidence="1" key="1">
    <citation type="submission" date="2014-09" db="EMBL/GenBank/DDBJ databases">
        <authorList>
            <person name="Magalhaes I.L.F."/>
            <person name="Oliveira U."/>
            <person name="Santos F.R."/>
            <person name="Vidigal T.H.D.A."/>
            <person name="Brescovit A.D."/>
            <person name="Santos A.J."/>
        </authorList>
    </citation>
    <scope>NUCLEOTIDE SEQUENCE</scope>
    <source>
        <tissue evidence="1">Shoot tissue taken approximately 20 cm above the soil surface</tissue>
    </source>
</reference>
<dbReference type="EMBL" id="GBRH01242543">
    <property type="protein sequence ID" value="JAD55352.1"/>
    <property type="molecule type" value="Transcribed_RNA"/>
</dbReference>
<sequence>MRKIIQNDKVEFVTGIAHYQGCPYITVE</sequence>
<proteinExistence type="predicted"/>
<accession>A0A0A9B7T4</accession>
<evidence type="ECO:0000313" key="1">
    <source>
        <dbReference type="EMBL" id="JAD55352.1"/>
    </source>
</evidence>
<protein>
    <submittedName>
        <fullName evidence="1">Uncharacterized protein</fullName>
    </submittedName>
</protein>
<dbReference type="AlphaFoldDB" id="A0A0A9B7T4"/>
<reference evidence="1" key="2">
    <citation type="journal article" date="2015" name="Data Brief">
        <title>Shoot transcriptome of the giant reed, Arundo donax.</title>
        <authorList>
            <person name="Barrero R.A."/>
            <person name="Guerrero F.D."/>
            <person name="Moolhuijzen P."/>
            <person name="Goolsby J.A."/>
            <person name="Tidwell J."/>
            <person name="Bellgard S.E."/>
            <person name="Bellgard M.I."/>
        </authorList>
    </citation>
    <scope>NUCLEOTIDE SEQUENCE</scope>
    <source>
        <tissue evidence="1">Shoot tissue taken approximately 20 cm above the soil surface</tissue>
    </source>
</reference>